<evidence type="ECO:0000256" key="1">
    <source>
        <dbReference type="SAM" id="MobiDB-lite"/>
    </source>
</evidence>
<keyword evidence="3" id="KW-1185">Reference proteome</keyword>
<feature type="compositionally biased region" description="Low complexity" evidence="1">
    <location>
        <begin position="337"/>
        <end position="354"/>
    </location>
</feature>
<organism evidence="2 3">
    <name type="scientific">Chlamydomonas eustigma</name>
    <dbReference type="NCBI Taxonomy" id="1157962"/>
    <lineage>
        <taxon>Eukaryota</taxon>
        <taxon>Viridiplantae</taxon>
        <taxon>Chlorophyta</taxon>
        <taxon>core chlorophytes</taxon>
        <taxon>Chlorophyceae</taxon>
        <taxon>CS clade</taxon>
        <taxon>Chlamydomonadales</taxon>
        <taxon>Chlamydomonadaceae</taxon>
        <taxon>Chlamydomonas</taxon>
    </lineage>
</organism>
<dbReference type="OrthoDB" id="547231at2759"/>
<dbReference type="SUPFAM" id="SSF50978">
    <property type="entry name" value="WD40 repeat-like"/>
    <property type="match status" value="1"/>
</dbReference>
<evidence type="ECO:0000313" key="2">
    <source>
        <dbReference type="EMBL" id="GAX73893.1"/>
    </source>
</evidence>
<feature type="compositionally biased region" description="Pro residues" evidence="1">
    <location>
        <begin position="322"/>
        <end position="336"/>
    </location>
</feature>
<dbReference type="Proteomes" id="UP000232323">
    <property type="component" value="Unassembled WGS sequence"/>
</dbReference>
<dbReference type="AlphaFoldDB" id="A0A250WSU7"/>
<protein>
    <submittedName>
        <fullName evidence="2">Uncharacterized protein</fullName>
    </submittedName>
</protein>
<dbReference type="Gene3D" id="2.130.10.10">
    <property type="entry name" value="YVTN repeat-like/Quinoprotein amine dehydrogenase"/>
    <property type="match status" value="1"/>
</dbReference>
<dbReference type="InterPro" id="IPR036322">
    <property type="entry name" value="WD40_repeat_dom_sf"/>
</dbReference>
<sequence length="823" mass="87980">MAPLPPLYDPARGVDKLPQPYRMVDKLISEIVEKALAECAVKDKQKRQERAKLERPRFGPHAVLTARGNSTCFTTPGIAGLAVVGTDTGEVYAHTARDNTAIGHDHPHESAVTAMDSGDVAATSAKVVVSASKGHLVVHDLTIKTAELMPLAKTDLPLDPDDPNHYPVTVTFSANACHIAVCYSSGALAVYELELPSFYYSATASSKSDAVAAAAAAAAAASGATTGTVGAAAADATAQTRRNSGKLWLVVLMSIATVKGLLVGATNVGACSIEWQLQQRPDKSGKSDRFHKPARGIYMLWKGCNRLALSYLDALPPEPAGPVLVPPPTPPKPATPPKGAKGGEAATAAAAAPVAPSPADPSSVDDKRVQRRPYRGWLLPHGISCSCITQDGTMLAFGLEDGSVVVWDDQFGGHIRILPRLPSRVTALAYVHGLNTHLLCTSADGTIYVADFLRPEDSYTAGVKLPHAAVQVYFVSGDSFALCMCPGGTTYGSNAAPCVMWYDMITRKLVAECIGREGMGFGSSCLLSSAALAPRPGSAVVESAVAAVPSDETAKAVQEVTAPSSYPRWMFKESYFIAGAIPQRSTTFRPTDGRDADDIPDAEWPRDATLMLYKIDAWARYLYPDDNQSKASKTLLERMLAELNPPKKKLGKHVKYGVPDPDAPKPPPSSLRRAGSTDQSGDDDDDARSTTTRKHIAFEEDTSLFDDENSKAGKKQFKKEMRSGGYSEGPIRKPGQDPNKGSAGQSKKASSERAQSPPWHHTNPLARIHPDWEEAPVLARIMDRIGSKGGGRKKRDRRLTQVASEMRNKLAREPGAKPVLLIK</sequence>
<dbReference type="InterPro" id="IPR001680">
    <property type="entry name" value="WD40_rpt"/>
</dbReference>
<name>A0A250WSU7_9CHLO</name>
<dbReference type="SMART" id="SM00320">
    <property type="entry name" value="WD40"/>
    <property type="match status" value="2"/>
</dbReference>
<comment type="caution">
    <text evidence="2">The sequence shown here is derived from an EMBL/GenBank/DDBJ whole genome shotgun (WGS) entry which is preliminary data.</text>
</comment>
<proteinExistence type="predicted"/>
<feature type="compositionally biased region" description="Basic residues" evidence="1">
    <location>
        <begin position="646"/>
        <end position="655"/>
    </location>
</feature>
<reference evidence="2 3" key="1">
    <citation type="submission" date="2017-08" db="EMBL/GenBank/DDBJ databases">
        <title>Acidophilic green algal genome provides insights into adaptation to an acidic environment.</title>
        <authorList>
            <person name="Hirooka S."/>
            <person name="Hirose Y."/>
            <person name="Kanesaki Y."/>
            <person name="Higuchi S."/>
            <person name="Fujiwara T."/>
            <person name="Onuma R."/>
            <person name="Era A."/>
            <person name="Ohbayashi R."/>
            <person name="Uzuka A."/>
            <person name="Nozaki H."/>
            <person name="Yoshikawa H."/>
            <person name="Miyagishima S.Y."/>
        </authorList>
    </citation>
    <scope>NUCLEOTIDE SEQUENCE [LARGE SCALE GENOMIC DNA]</scope>
    <source>
        <strain evidence="2 3">NIES-2499</strain>
    </source>
</reference>
<evidence type="ECO:0000313" key="3">
    <source>
        <dbReference type="Proteomes" id="UP000232323"/>
    </source>
</evidence>
<dbReference type="STRING" id="1157962.A0A250WSU7"/>
<dbReference type="EMBL" id="BEGY01000005">
    <property type="protein sequence ID" value="GAX73893.1"/>
    <property type="molecule type" value="Genomic_DNA"/>
</dbReference>
<gene>
    <name evidence="2" type="ORF">CEUSTIGMA_g1343.t1</name>
</gene>
<dbReference type="InterPro" id="IPR015943">
    <property type="entry name" value="WD40/YVTN_repeat-like_dom_sf"/>
</dbReference>
<accession>A0A250WSU7</accession>
<feature type="region of interest" description="Disordered" evidence="1">
    <location>
        <begin position="322"/>
        <end position="367"/>
    </location>
</feature>
<feature type="region of interest" description="Disordered" evidence="1">
    <location>
        <begin position="646"/>
        <end position="771"/>
    </location>
</feature>